<reference evidence="10" key="2">
    <citation type="submission" date="2023-05" db="EMBL/GenBank/DDBJ databases">
        <authorList>
            <consortium name="Lawrence Berkeley National Laboratory"/>
            <person name="Steindorff A."/>
            <person name="Hensen N."/>
            <person name="Bonometti L."/>
            <person name="Westerberg I."/>
            <person name="Brannstrom I.O."/>
            <person name="Guillou S."/>
            <person name="Cros-Aarteil S."/>
            <person name="Calhoun S."/>
            <person name="Haridas S."/>
            <person name="Kuo A."/>
            <person name="Mondo S."/>
            <person name="Pangilinan J."/>
            <person name="Riley R."/>
            <person name="Labutti K."/>
            <person name="Andreopoulos B."/>
            <person name="Lipzen A."/>
            <person name="Chen C."/>
            <person name="Yanf M."/>
            <person name="Daum C."/>
            <person name="Ng V."/>
            <person name="Clum A."/>
            <person name="Ohm R."/>
            <person name="Martin F."/>
            <person name="Silar P."/>
            <person name="Natvig D."/>
            <person name="Lalanne C."/>
            <person name="Gautier V."/>
            <person name="Ament-Velasquez S.L."/>
            <person name="Kruys A."/>
            <person name="Hutchinson M.I."/>
            <person name="Powell A.J."/>
            <person name="Barry K."/>
            <person name="Miller A.N."/>
            <person name="Grigoriev I.V."/>
            <person name="Debuchy R."/>
            <person name="Gladieux P."/>
            <person name="Thoren M.H."/>
            <person name="Johannesson H."/>
        </authorList>
    </citation>
    <scope>NUCLEOTIDE SEQUENCE</scope>
    <source>
        <strain evidence="10">PSN243</strain>
    </source>
</reference>
<dbReference type="SMART" id="SM00249">
    <property type="entry name" value="PHD"/>
    <property type="match status" value="1"/>
</dbReference>
<dbReference type="Proteomes" id="UP001321760">
    <property type="component" value="Unassembled WGS sequence"/>
</dbReference>
<keyword evidence="4" id="KW-0862">Zinc</keyword>
<dbReference type="InterPro" id="IPR019787">
    <property type="entry name" value="Znf_PHD-finger"/>
</dbReference>
<keyword evidence="3 7" id="KW-0863">Zinc-finger</keyword>
<evidence type="ECO:0000256" key="2">
    <source>
        <dbReference type="ARBA" id="ARBA00022723"/>
    </source>
</evidence>
<comment type="similarity">
    <text evidence="1">Belongs to the VEFS (VRN2-EMF2-FIS2-SU(Z)12) family.</text>
</comment>
<protein>
    <recommendedName>
        <fullName evidence="9">PHD-type domain-containing protein</fullName>
    </recommendedName>
</protein>
<evidence type="ECO:0000256" key="6">
    <source>
        <dbReference type="ARBA" id="ARBA00023163"/>
    </source>
</evidence>
<evidence type="ECO:0000256" key="3">
    <source>
        <dbReference type="ARBA" id="ARBA00022771"/>
    </source>
</evidence>
<name>A0AAV9H824_9PEZI</name>
<evidence type="ECO:0000313" key="10">
    <source>
        <dbReference type="EMBL" id="KAK4455608.1"/>
    </source>
</evidence>
<dbReference type="InterPro" id="IPR019135">
    <property type="entry name" value="Polycomb_protein_VEFS-Box"/>
</dbReference>
<dbReference type="PANTHER" id="PTHR22597">
    <property type="entry name" value="POLYCOMB GROUP PROTEIN"/>
    <property type="match status" value="1"/>
</dbReference>
<dbReference type="EMBL" id="MU865914">
    <property type="protein sequence ID" value="KAK4455608.1"/>
    <property type="molecule type" value="Genomic_DNA"/>
</dbReference>
<dbReference type="GO" id="GO:0008270">
    <property type="term" value="F:zinc ion binding"/>
    <property type="evidence" value="ECO:0007669"/>
    <property type="project" value="UniProtKB-KW"/>
</dbReference>
<keyword evidence="11" id="KW-1185">Reference proteome</keyword>
<evidence type="ECO:0000256" key="5">
    <source>
        <dbReference type="ARBA" id="ARBA00023015"/>
    </source>
</evidence>
<evidence type="ECO:0000256" key="7">
    <source>
        <dbReference type="PROSITE-ProRule" id="PRU00146"/>
    </source>
</evidence>
<keyword evidence="5" id="KW-0805">Transcription regulation</keyword>
<comment type="caution">
    <text evidence="10">The sequence shown here is derived from an EMBL/GenBank/DDBJ whole genome shotgun (WGS) entry which is preliminary data.</text>
</comment>
<evidence type="ECO:0000256" key="1">
    <source>
        <dbReference type="ARBA" id="ARBA00007416"/>
    </source>
</evidence>
<dbReference type="PROSITE" id="PS50016">
    <property type="entry name" value="ZF_PHD_2"/>
    <property type="match status" value="1"/>
</dbReference>
<sequence>MTGSTRQSRGLPFLHRNWTKATNHWIKMGNKSSSQFREPTAGPKPLDNEEQFQRAAKRRRLDNNYDGFPLFEDHGSATRALRIEVLKIFHKDSTRYKNGIMNGLVAPNVKDVAHVKARCKLTISGPQGPHQVLHVDSQVCDLKVFKNPASSSLMVRFASLDPFRIPEDKIYVERDDDAVFGLAKRYSVFIELESAGDPSWPPLDLVSTFNDDEAFYNRGLPPRQWVLTAAIGDIFNSRHRKEIPLCVRKAPGLAQDSVSNFRIDVDVRWFTPISSQLVMRTQEKDVQPSITVFDPHEATRPVVNGITNGINGTHGPNGADVMTGIEHHPERPVTAGVDRPVVELTNGVSPEASEEPAEGELTPSRSRRTRQEVNYNVRQMWNTAVGKEPRKRRRTDEENCQVDEHTITYILPPEQVQTERLGCLICGAENDRFSQLRAHYMSHAQYEFSFDMKPKGTMVTVTSSASDSTPLRPRIYQLGLPVKPLDLDRYVEGDYSWVNSRLGPDDGRDVLAKFPHVKAMQKLAPRRSKKKVYVPNIKQPLFDPRSKVRLVPGTEVRQLPVDDSWLLRKHRDNLGDFLDVDPHEKEYMQEWDTYILPKHISSPQYLPRAFVGFVKEKAAWIVATRSRAHEFSKHAATLLAMRTISEKEIGEATQRINEARAQAPPEGAEEPKPKPKSASGCVACGEPVPVSTMLICSNKSCKHRLYHTRCVENPDAAAAKGKKWVCKACS</sequence>
<evidence type="ECO:0000256" key="4">
    <source>
        <dbReference type="ARBA" id="ARBA00022833"/>
    </source>
</evidence>
<evidence type="ECO:0000259" key="9">
    <source>
        <dbReference type="PROSITE" id="PS50016"/>
    </source>
</evidence>
<dbReference type="InterPro" id="IPR011011">
    <property type="entry name" value="Znf_FYVE_PHD"/>
</dbReference>
<dbReference type="InterPro" id="IPR013083">
    <property type="entry name" value="Znf_RING/FYVE/PHD"/>
</dbReference>
<dbReference type="PROSITE" id="PS01359">
    <property type="entry name" value="ZF_PHD_1"/>
    <property type="match status" value="1"/>
</dbReference>
<dbReference type="GO" id="GO:0031490">
    <property type="term" value="F:chromatin DNA binding"/>
    <property type="evidence" value="ECO:0007669"/>
    <property type="project" value="TreeGrafter"/>
</dbReference>
<dbReference type="InterPro" id="IPR001965">
    <property type="entry name" value="Znf_PHD"/>
</dbReference>
<evidence type="ECO:0000256" key="8">
    <source>
        <dbReference type="SAM" id="MobiDB-lite"/>
    </source>
</evidence>
<dbReference type="CDD" id="cd15489">
    <property type="entry name" value="PHD_SF"/>
    <property type="match status" value="1"/>
</dbReference>
<keyword evidence="2" id="KW-0479">Metal-binding</keyword>
<dbReference type="SUPFAM" id="SSF57903">
    <property type="entry name" value="FYVE/PHD zinc finger"/>
    <property type="match status" value="1"/>
</dbReference>
<feature type="domain" description="PHD-type" evidence="9">
    <location>
        <begin position="678"/>
        <end position="730"/>
    </location>
</feature>
<dbReference type="PANTHER" id="PTHR22597:SF0">
    <property type="entry name" value="POLYCOMB PROTEIN SUZ12"/>
    <property type="match status" value="1"/>
</dbReference>
<dbReference type="CDD" id="cd21552">
    <property type="entry name" value="VEFS-box_ctSUZ12-like"/>
    <property type="match status" value="1"/>
</dbReference>
<dbReference type="GO" id="GO:0016586">
    <property type="term" value="C:RSC-type complex"/>
    <property type="evidence" value="ECO:0007669"/>
    <property type="project" value="TreeGrafter"/>
</dbReference>
<feature type="region of interest" description="Disordered" evidence="8">
    <location>
        <begin position="29"/>
        <end position="49"/>
    </location>
</feature>
<feature type="region of interest" description="Disordered" evidence="8">
    <location>
        <begin position="346"/>
        <end position="371"/>
    </location>
</feature>
<organism evidence="10 11">
    <name type="scientific">Podospora aff. communis PSN243</name>
    <dbReference type="NCBI Taxonomy" id="3040156"/>
    <lineage>
        <taxon>Eukaryota</taxon>
        <taxon>Fungi</taxon>
        <taxon>Dikarya</taxon>
        <taxon>Ascomycota</taxon>
        <taxon>Pezizomycotina</taxon>
        <taxon>Sordariomycetes</taxon>
        <taxon>Sordariomycetidae</taxon>
        <taxon>Sordariales</taxon>
        <taxon>Podosporaceae</taxon>
        <taxon>Podospora</taxon>
    </lineage>
</organism>
<evidence type="ECO:0000313" key="11">
    <source>
        <dbReference type="Proteomes" id="UP001321760"/>
    </source>
</evidence>
<dbReference type="InterPro" id="IPR019786">
    <property type="entry name" value="Zinc_finger_PHD-type_CS"/>
</dbReference>
<gene>
    <name evidence="10" type="ORF">QBC34DRAFT_71115</name>
</gene>
<feature type="region of interest" description="Disordered" evidence="8">
    <location>
        <begin position="658"/>
        <end position="680"/>
    </location>
</feature>
<keyword evidence="6" id="KW-0804">Transcription</keyword>
<dbReference type="AlphaFoldDB" id="A0AAV9H824"/>
<proteinExistence type="inferred from homology"/>
<accession>A0AAV9H824</accession>
<dbReference type="Pfam" id="PF09733">
    <property type="entry name" value="VEFS-Box"/>
    <property type="match status" value="1"/>
</dbReference>
<dbReference type="Gene3D" id="3.30.40.10">
    <property type="entry name" value="Zinc/RING finger domain, C3HC4 (zinc finger)"/>
    <property type="match status" value="1"/>
</dbReference>
<reference evidence="10" key="1">
    <citation type="journal article" date="2023" name="Mol. Phylogenet. Evol.">
        <title>Genome-scale phylogeny and comparative genomics of the fungal order Sordariales.</title>
        <authorList>
            <person name="Hensen N."/>
            <person name="Bonometti L."/>
            <person name="Westerberg I."/>
            <person name="Brannstrom I.O."/>
            <person name="Guillou S."/>
            <person name="Cros-Aarteil S."/>
            <person name="Calhoun S."/>
            <person name="Haridas S."/>
            <person name="Kuo A."/>
            <person name="Mondo S."/>
            <person name="Pangilinan J."/>
            <person name="Riley R."/>
            <person name="LaButti K."/>
            <person name="Andreopoulos B."/>
            <person name="Lipzen A."/>
            <person name="Chen C."/>
            <person name="Yan M."/>
            <person name="Daum C."/>
            <person name="Ng V."/>
            <person name="Clum A."/>
            <person name="Steindorff A."/>
            <person name="Ohm R.A."/>
            <person name="Martin F."/>
            <person name="Silar P."/>
            <person name="Natvig D.O."/>
            <person name="Lalanne C."/>
            <person name="Gautier V."/>
            <person name="Ament-Velasquez S.L."/>
            <person name="Kruys A."/>
            <person name="Hutchinson M.I."/>
            <person name="Powell A.J."/>
            <person name="Barry K."/>
            <person name="Miller A.N."/>
            <person name="Grigoriev I.V."/>
            <person name="Debuchy R."/>
            <person name="Gladieux P."/>
            <person name="Hiltunen Thoren M."/>
            <person name="Johannesson H."/>
        </authorList>
    </citation>
    <scope>NUCLEOTIDE SEQUENCE</scope>
    <source>
        <strain evidence="10">PSN243</strain>
    </source>
</reference>